<dbReference type="AlphaFoldDB" id="A0A0R1MPE2"/>
<protein>
    <submittedName>
        <fullName evidence="1">Uncharacterized protein</fullName>
    </submittedName>
</protein>
<accession>A0A0R1MPE2</accession>
<evidence type="ECO:0000313" key="1">
    <source>
        <dbReference type="EMBL" id="KRL06419.1"/>
    </source>
</evidence>
<keyword evidence="2" id="KW-1185">Reference proteome</keyword>
<dbReference type="EMBL" id="AZDX01000022">
    <property type="protein sequence ID" value="KRL06419.1"/>
    <property type="molecule type" value="Genomic_DNA"/>
</dbReference>
<dbReference type="Proteomes" id="UP000051448">
    <property type="component" value="Unassembled WGS sequence"/>
</dbReference>
<dbReference type="PATRIC" id="fig|1423759.3.peg.814"/>
<proteinExistence type="predicted"/>
<evidence type="ECO:0000313" key="2">
    <source>
        <dbReference type="Proteomes" id="UP000051448"/>
    </source>
</evidence>
<gene>
    <name evidence="1" type="ORF">FC92_GL000773</name>
</gene>
<dbReference type="RefSeq" id="WP_057869778.1">
    <property type="nucleotide sequence ID" value="NZ_AZDX01000022.1"/>
</dbReference>
<dbReference type="GeneID" id="98309819"/>
<organism evidence="1 2">
    <name type="scientific">Liquorilactobacillus hordei DSM 19519</name>
    <dbReference type="NCBI Taxonomy" id="1423759"/>
    <lineage>
        <taxon>Bacteria</taxon>
        <taxon>Bacillati</taxon>
        <taxon>Bacillota</taxon>
        <taxon>Bacilli</taxon>
        <taxon>Lactobacillales</taxon>
        <taxon>Lactobacillaceae</taxon>
        <taxon>Liquorilactobacillus</taxon>
    </lineage>
</organism>
<dbReference type="STRING" id="1423759.FC92_GL000773"/>
<name>A0A0R1MPE2_9LACO</name>
<comment type="caution">
    <text evidence="1">The sequence shown here is derived from an EMBL/GenBank/DDBJ whole genome shotgun (WGS) entry which is preliminary data.</text>
</comment>
<sequence>MSKKINIVLGNKKYRIDGEAKGQENCRPEGYLFDEVAFAALNSKSELYDTFKKILEITLNESEYEYYTKRFEVKDDNVDNIEEVKKMLKSIAENQSIYYGNRNKECLDKIRDIIIGKEEGYTIGNIILMGYANLGETLELLNKYKINYKVFTHPSRQAQNRMISNKLDGITDVFNKCFEKNHDY</sequence>
<reference evidence="1 2" key="1">
    <citation type="journal article" date="2015" name="Genome Announc.">
        <title>Expanding the biotechnology potential of lactobacilli through comparative genomics of 213 strains and associated genera.</title>
        <authorList>
            <person name="Sun Z."/>
            <person name="Harris H.M."/>
            <person name="McCann A."/>
            <person name="Guo C."/>
            <person name="Argimon S."/>
            <person name="Zhang W."/>
            <person name="Yang X."/>
            <person name="Jeffery I.B."/>
            <person name="Cooney J.C."/>
            <person name="Kagawa T.F."/>
            <person name="Liu W."/>
            <person name="Song Y."/>
            <person name="Salvetti E."/>
            <person name="Wrobel A."/>
            <person name="Rasinkangas P."/>
            <person name="Parkhill J."/>
            <person name="Rea M.C."/>
            <person name="O'Sullivan O."/>
            <person name="Ritari J."/>
            <person name="Douillard F.P."/>
            <person name="Paul Ross R."/>
            <person name="Yang R."/>
            <person name="Briner A.E."/>
            <person name="Felis G.E."/>
            <person name="de Vos W.M."/>
            <person name="Barrangou R."/>
            <person name="Klaenhammer T.R."/>
            <person name="Caufield P.W."/>
            <person name="Cui Y."/>
            <person name="Zhang H."/>
            <person name="O'Toole P.W."/>
        </authorList>
    </citation>
    <scope>NUCLEOTIDE SEQUENCE [LARGE SCALE GENOMIC DNA]</scope>
    <source>
        <strain evidence="1 2">DSM 19519</strain>
    </source>
</reference>